<protein>
    <recommendedName>
        <fullName evidence="10">RecBCD enzyme subunit RecC</fullName>
    </recommendedName>
    <alternativeName>
        <fullName evidence="10">Exonuclease V subunit RecC</fullName>
        <shortName evidence="10">ExoV subunit RecC</shortName>
    </alternativeName>
    <alternativeName>
        <fullName evidence="10">Helicase/nuclease RecBCD subunit RecC</fullName>
    </alternativeName>
</protein>
<keyword evidence="4 10" id="KW-0378">Hydrolase</keyword>
<dbReference type="GO" id="GO:0005524">
    <property type="term" value="F:ATP binding"/>
    <property type="evidence" value="ECO:0007669"/>
    <property type="project" value="UniProtKB-UniRule"/>
</dbReference>
<dbReference type="EMBL" id="JAERWL010000009">
    <property type="protein sequence ID" value="MBM9477163.1"/>
    <property type="molecule type" value="Genomic_DNA"/>
</dbReference>
<dbReference type="GO" id="GO:0003678">
    <property type="term" value="F:DNA helicase activity"/>
    <property type="evidence" value="ECO:0007669"/>
    <property type="project" value="UniProtKB-UniRule"/>
</dbReference>
<dbReference type="Gene3D" id="1.10.10.160">
    <property type="match status" value="1"/>
</dbReference>
<keyword evidence="6 10" id="KW-0269">Exonuclease</keyword>
<keyword evidence="5 10" id="KW-0347">Helicase</keyword>
<gene>
    <name evidence="10 12" type="primary">recC</name>
    <name evidence="12" type="ORF">JL107_11955</name>
</gene>
<dbReference type="InterPro" id="IPR027417">
    <property type="entry name" value="P-loop_NTPase"/>
</dbReference>
<keyword evidence="3 10" id="KW-0227">DNA damage</keyword>
<evidence type="ECO:0000256" key="9">
    <source>
        <dbReference type="ARBA" id="ARBA00023204"/>
    </source>
</evidence>
<reference evidence="12" key="1">
    <citation type="submission" date="2021-01" db="EMBL/GenBank/DDBJ databases">
        <title>KCTC 19127 draft genome.</title>
        <authorList>
            <person name="An D."/>
        </authorList>
    </citation>
    <scope>NUCLEOTIDE SEQUENCE</scope>
    <source>
        <strain evidence="12">KCTC 19127</strain>
    </source>
</reference>
<comment type="similarity">
    <text evidence="10">Belongs to the RecC family.</text>
</comment>
<sequence length="1141" mass="121820">MSLFVHRAVRADALVSGLADLLAVPLPDPFAQEVVAVPARGVERWVTQQLSLSLGRSDGRADGVCAAVSFPTPAAIVASASGLTDPHGIQLDPWSPDRLVWTVLDVLDEDVLGPGADPSWCPTLARHLGAGPDDGQGEWAGDERLGRRYSVARRLAGLFDRYALHRPEMLAAWAAGPPGTQPDSDGRGAALPVDLRWQSELWRRVRARVPGPDPVRRAADALARLRADPVSVDLPGRLSVFGVTRLPAAHIAVLSAVAVHRDVHLWLTHPSPTLWDALAGCAPGGPVRRRDDASVGLVRNPLLSSLGRDARELQVALAGVDTVDVPPAAVPDVPPTGTLLARLQHSLAGDRPPGGGAGTEPLDRGDRTVQVHACHGPARQVEVLREVLVGLLDDDASLQPRDIVVMCPDIEVYAPLIGAAFGMADVVDGGHPAHRLRVRLADRALRQTNPLLGLAGRLLTLAEGRMTASDLLDLAAAAPVRRRFRFDEDELDQIAEWVAQANVRWGVDAADRARYGLAAFGQNTWRTGLDRVLLGVGMADQDHRWLGLALPLDDVGSNDVDLAGRLAEMVDRAASARTELTGAHPLAHWLTVLGEAVESLGSVADADLWQVAELRRELAAVTQEAGDRAGRVVLRPADVRALLDRRLGGRPTRANFRTGTLTVCTMVPMRSVPHRVICLVGLDDGIFPRGAGVDGDDVLARDPVTGERDPRGEDRQLLLDALQAATDHVVITYTGADERTGAVLPPAVPVGEILDALDDLGSTADGRPVREQVLVRHPLQPFDRRNFLPGALGRPGPFSFDATAWAGAEAAAGERRAVADFLPRPLPARVAGDVELADVIDVLTHPARGFLRRRLDVLATADRGEPSDDWTVELDALERWAVGDRILRDRLAGVDEATCRQTEWRRGTLPPGPLGAGVLAGILNQVEPLVDGTALLRAEPRRTVDVSVTLDGGRELRGSVPDVYGDTVVSVGFSALSVKQRLRAWISLCALCAGRSGTAWTAVSVGRGSGGIPARSSLPTLDRATAERRLTELVELHDLMLTEPLPMALKTSAAYHAARARGIAEAEARRRAANAWAGDKFPGEDADPAHVRIWGPSAPFELLTLAPPSPLGASTGEPHRFAELAGRWFDGLFGAEQLGIL</sequence>
<dbReference type="SUPFAM" id="SSF52980">
    <property type="entry name" value="Restriction endonuclease-like"/>
    <property type="match status" value="1"/>
</dbReference>
<dbReference type="Pfam" id="PF04257">
    <property type="entry name" value="Exonuc_V_gamma"/>
    <property type="match status" value="1"/>
</dbReference>
<dbReference type="Gene3D" id="3.40.50.300">
    <property type="entry name" value="P-loop containing nucleotide triphosphate hydrolases"/>
    <property type="match status" value="2"/>
</dbReference>
<evidence type="ECO:0000256" key="8">
    <source>
        <dbReference type="ARBA" id="ARBA00023125"/>
    </source>
</evidence>
<keyword evidence="7 10" id="KW-0067">ATP-binding</keyword>
<dbReference type="GO" id="GO:0008854">
    <property type="term" value="F:exodeoxyribonuclease V activity"/>
    <property type="evidence" value="ECO:0007669"/>
    <property type="project" value="InterPro"/>
</dbReference>
<evidence type="ECO:0000256" key="5">
    <source>
        <dbReference type="ARBA" id="ARBA00022806"/>
    </source>
</evidence>
<comment type="caution">
    <text evidence="12">The sequence shown here is derived from an EMBL/GenBank/DDBJ whole genome shotgun (WGS) entry which is preliminary data.</text>
</comment>
<evidence type="ECO:0000256" key="7">
    <source>
        <dbReference type="ARBA" id="ARBA00022840"/>
    </source>
</evidence>
<dbReference type="RefSeq" id="WP_205257247.1">
    <property type="nucleotide sequence ID" value="NZ_BAAAPV010000001.1"/>
</dbReference>
<dbReference type="HAMAP" id="MF_01486">
    <property type="entry name" value="RecC"/>
    <property type="match status" value="1"/>
</dbReference>
<dbReference type="NCBIfam" id="TIGR01450">
    <property type="entry name" value="recC"/>
    <property type="match status" value="1"/>
</dbReference>
<proteinExistence type="inferred from homology"/>
<keyword evidence="9 10" id="KW-0234">DNA repair</keyword>
<dbReference type="Gene3D" id="1.10.10.990">
    <property type="match status" value="1"/>
</dbReference>
<comment type="subunit">
    <text evidence="10">Heterotrimer of RecB, RecC and RecD. All subunits contribute to DNA-binding.</text>
</comment>
<feature type="domain" description="RecC C-terminal" evidence="11">
    <location>
        <begin position="832"/>
        <end position="1059"/>
    </location>
</feature>
<dbReference type="AlphaFoldDB" id="A0A939C0X6"/>
<accession>A0A939C0X6</accession>
<comment type="miscellaneous">
    <text evidence="10">In the RecBCD complex, RecB has a slow 3'-5' helicase, an exonuclease activity and loads RecA onto ssDNA, RecD has a fast 5'-3' helicase activity, while RecC stimulates the ATPase and processivity of the RecB helicase and contributes to recognition of the Chi site.</text>
</comment>
<evidence type="ECO:0000256" key="6">
    <source>
        <dbReference type="ARBA" id="ARBA00022839"/>
    </source>
</evidence>
<evidence type="ECO:0000313" key="13">
    <source>
        <dbReference type="Proteomes" id="UP000663801"/>
    </source>
</evidence>
<dbReference type="InterPro" id="IPR006697">
    <property type="entry name" value="RecC"/>
</dbReference>
<dbReference type="Gene3D" id="3.40.50.10930">
    <property type="match status" value="1"/>
</dbReference>
<dbReference type="GO" id="GO:0009338">
    <property type="term" value="C:exodeoxyribonuclease V complex"/>
    <property type="evidence" value="ECO:0007669"/>
    <property type="project" value="InterPro"/>
</dbReference>
<dbReference type="GO" id="GO:0003677">
    <property type="term" value="F:DNA binding"/>
    <property type="evidence" value="ECO:0007669"/>
    <property type="project" value="UniProtKB-UniRule"/>
</dbReference>
<evidence type="ECO:0000256" key="4">
    <source>
        <dbReference type="ARBA" id="ARBA00022801"/>
    </source>
</evidence>
<dbReference type="SUPFAM" id="SSF52540">
    <property type="entry name" value="P-loop containing nucleoside triphosphate hydrolases"/>
    <property type="match status" value="2"/>
</dbReference>
<evidence type="ECO:0000259" key="11">
    <source>
        <dbReference type="Pfam" id="PF17946"/>
    </source>
</evidence>
<dbReference type="InterPro" id="IPR011335">
    <property type="entry name" value="Restrct_endonuc-II-like"/>
</dbReference>
<dbReference type="PANTHER" id="PTHR30591">
    <property type="entry name" value="RECBCD ENZYME SUBUNIT RECC"/>
    <property type="match status" value="1"/>
</dbReference>
<dbReference type="GO" id="GO:0000724">
    <property type="term" value="P:double-strand break repair via homologous recombination"/>
    <property type="evidence" value="ECO:0007669"/>
    <property type="project" value="UniProtKB-UniRule"/>
</dbReference>
<dbReference type="Pfam" id="PF17946">
    <property type="entry name" value="RecC_C"/>
    <property type="match status" value="1"/>
</dbReference>
<dbReference type="PANTHER" id="PTHR30591:SF1">
    <property type="entry name" value="RECBCD ENZYME SUBUNIT RECC"/>
    <property type="match status" value="1"/>
</dbReference>
<evidence type="ECO:0000256" key="1">
    <source>
        <dbReference type="ARBA" id="ARBA00022722"/>
    </source>
</evidence>
<comment type="function">
    <text evidence="10">A helicase/nuclease that prepares dsDNA breaks (DSB) for recombinational DNA repair. Binds to DSBs and unwinds DNA via a highly rapid and processive ATP-dependent bidirectional helicase activity. Unwinds dsDNA until it encounters a Chi (crossover hotspot instigator) sequence from the 3' direction. Cuts ssDNA a few nucleotides 3' to the Chi site. The properties and activities of the enzyme are changed at Chi. The Chi-altered holoenzyme produces a long 3'-ssDNA overhang and facilitates RecA-binding to the ssDNA for homologous DNA recombination and repair. Holoenzyme degrades any linearized DNA that is unable to undergo homologous recombination. In the holoenzyme this subunit recognizes the wild-type Chi sequence, and when added to isolated RecB increases its ATP-dependent helicase processivity.</text>
</comment>
<name>A0A939C0X6_9ACTN</name>
<dbReference type="InterPro" id="IPR041500">
    <property type="entry name" value="RecC_C"/>
</dbReference>
<keyword evidence="13" id="KW-1185">Reference proteome</keyword>
<keyword evidence="2 10" id="KW-0547">Nucleotide-binding</keyword>
<dbReference type="Proteomes" id="UP000663801">
    <property type="component" value="Unassembled WGS sequence"/>
</dbReference>
<keyword evidence="8 10" id="KW-0238">DNA-binding</keyword>
<evidence type="ECO:0000313" key="12">
    <source>
        <dbReference type="EMBL" id="MBM9477163.1"/>
    </source>
</evidence>
<keyword evidence="1 10" id="KW-0540">Nuclease</keyword>
<organism evidence="12 13">
    <name type="scientific">Nakamurella flavida</name>
    <dbReference type="NCBI Taxonomy" id="363630"/>
    <lineage>
        <taxon>Bacteria</taxon>
        <taxon>Bacillati</taxon>
        <taxon>Actinomycetota</taxon>
        <taxon>Actinomycetes</taxon>
        <taxon>Nakamurellales</taxon>
        <taxon>Nakamurellaceae</taxon>
        <taxon>Nakamurella</taxon>
    </lineage>
</organism>
<evidence type="ECO:0000256" key="2">
    <source>
        <dbReference type="ARBA" id="ARBA00022741"/>
    </source>
</evidence>
<dbReference type="InterPro" id="IPR013986">
    <property type="entry name" value="DExx_box_DNA_helicase_dom_sf"/>
</dbReference>
<dbReference type="PIRSF" id="PIRSF000980">
    <property type="entry name" value="RecC"/>
    <property type="match status" value="1"/>
</dbReference>
<evidence type="ECO:0000256" key="3">
    <source>
        <dbReference type="ARBA" id="ARBA00022763"/>
    </source>
</evidence>
<evidence type="ECO:0000256" key="10">
    <source>
        <dbReference type="HAMAP-Rule" id="MF_01486"/>
    </source>
</evidence>